<reference evidence="2 3" key="1">
    <citation type="journal article" date="2015" name="Biotechnol. Biofuels">
        <title>Enhanced degradation of softwood versus hardwood by the white-rot fungus Pycnoporus coccineus.</title>
        <authorList>
            <person name="Couturier M."/>
            <person name="Navarro D."/>
            <person name="Chevret D."/>
            <person name="Henrissat B."/>
            <person name="Piumi F."/>
            <person name="Ruiz-Duenas F.J."/>
            <person name="Martinez A.T."/>
            <person name="Grigoriev I.V."/>
            <person name="Riley R."/>
            <person name="Lipzen A."/>
            <person name="Berrin J.G."/>
            <person name="Master E.R."/>
            <person name="Rosso M.N."/>
        </authorList>
    </citation>
    <scope>NUCLEOTIDE SEQUENCE [LARGE SCALE GENOMIC DNA]</scope>
    <source>
        <strain evidence="2 3">BRFM310</strain>
    </source>
</reference>
<keyword evidence="1" id="KW-0812">Transmembrane</keyword>
<dbReference type="EMBL" id="KZ084160">
    <property type="protein sequence ID" value="OSC96986.1"/>
    <property type="molecule type" value="Genomic_DNA"/>
</dbReference>
<keyword evidence="1" id="KW-0472">Membrane</keyword>
<name>A0A1Y2I759_TRAC3</name>
<feature type="transmembrane region" description="Helical" evidence="1">
    <location>
        <begin position="69"/>
        <end position="86"/>
    </location>
</feature>
<dbReference type="AlphaFoldDB" id="A0A1Y2I759"/>
<organism evidence="2 3">
    <name type="scientific">Trametes coccinea (strain BRFM310)</name>
    <name type="common">Pycnoporus coccineus</name>
    <dbReference type="NCBI Taxonomy" id="1353009"/>
    <lineage>
        <taxon>Eukaryota</taxon>
        <taxon>Fungi</taxon>
        <taxon>Dikarya</taxon>
        <taxon>Basidiomycota</taxon>
        <taxon>Agaricomycotina</taxon>
        <taxon>Agaricomycetes</taxon>
        <taxon>Polyporales</taxon>
        <taxon>Polyporaceae</taxon>
        <taxon>Trametes</taxon>
    </lineage>
</organism>
<sequence>MLHPHHTHAPTHPTRTPLLRMHACMYHITCSALPATSDRPPLRIGSGHCRDARGAGGCPLRAPPISQGVRLAGGMVCALCMYYIVLHAPTRALGLARLHRAWKITYDMLALSQFVAIGGWWVGVVGS</sequence>
<evidence type="ECO:0000256" key="1">
    <source>
        <dbReference type="SAM" id="Phobius"/>
    </source>
</evidence>
<evidence type="ECO:0000313" key="3">
    <source>
        <dbReference type="Proteomes" id="UP000193067"/>
    </source>
</evidence>
<dbReference type="Proteomes" id="UP000193067">
    <property type="component" value="Unassembled WGS sequence"/>
</dbReference>
<evidence type="ECO:0000313" key="2">
    <source>
        <dbReference type="EMBL" id="OSC96986.1"/>
    </source>
</evidence>
<feature type="transmembrane region" description="Helical" evidence="1">
    <location>
        <begin position="106"/>
        <end position="124"/>
    </location>
</feature>
<keyword evidence="1" id="KW-1133">Transmembrane helix</keyword>
<keyword evidence="3" id="KW-1185">Reference proteome</keyword>
<accession>A0A1Y2I759</accession>
<gene>
    <name evidence="2" type="ORF">PYCCODRAFT_1205977</name>
</gene>
<proteinExistence type="predicted"/>
<protein>
    <submittedName>
        <fullName evidence="2">Uncharacterized protein</fullName>
    </submittedName>
</protein>